<protein>
    <submittedName>
        <fullName evidence="1">Uncharacterized protein</fullName>
    </submittedName>
</protein>
<name>A0ABU0XI01_9MICO</name>
<evidence type="ECO:0000313" key="1">
    <source>
        <dbReference type="EMBL" id="MDQ4213765.1"/>
    </source>
</evidence>
<dbReference type="EMBL" id="JAVFCB010000003">
    <property type="protein sequence ID" value="MDQ4213765.1"/>
    <property type="molecule type" value="Genomic_DNA"/>
</dbReference>
<reference evidence="1 2" key="1">
    <citation type="submission" date="2023-08" db="EMBL/GenBank/DDBJ databases">
        <title>Microbacterium sp. nov., isolated from a waste landfill.</title>
        <authorList>
            <person name="Wen W."/>
        </authorList>
    </citation>
    <scope>NUCLEOTIDE SEQUENCE [LARGE SCALE GENOMIC DNA]</scope>
    <source>
        <strain evidence="1 2">ASV81</strain>
    </source>
</reference>
<evidence type="ECO:0000313" key="2">
    <source>
        <dbReference type="Proteomes" id="UP001230289"/>
    </source>
</evidence>
<proteinExistence type="predicted"/>
<dbReference type="Proteomes" id="UP001230289">
    <property type="component" value="Unassembled WGS sequence"/>
</dbReference>
<gene>
    <name evidence="1" type="ORF">RBR11_07535</name>
</gene>
<comment type="caution">
    <text evidence="1">The sequence shown here is derived from an EMBL/GenBank/DDBJ whole genome shotgun (WGS) entry which is preliminary data.</text>
</comment>
<sequence length="71" mass="7905">MEDIQHAVKIVDGVEYKSTHSIVINGHGSGYYVWASAAGRVIELTDEEAARYGVVPFRGEKCTRARRTVRP</sequence>
<organism evidence="1 2">
    <name type="scientific">Microbacterium capsulatum</name>
    <dbReference type="NCBI Taxonomy" id="3041921"/>
    <lineage>
        <taxon>Bacteria</taxon>
        <taxon>Bacillati</taxon>
        <taxon>Actinomycetota</taxon>
        <taxon>Actinomycetes</taxon>
        <taxon>Micrococcales</taxon>
        <taxon>Microbacteriaceae</taxon>
        <taxon>Microbacterium</taxon>
    </lineage>
</organism>
<keyword evidence="2" id="KW-1185">Reference proteome</keyword>
<dbReference type="RefSeq" id="WP_308488701.1">
    <property type="nucleotide sequence ID" value="NZ_JAVFCB010000003.1"/>
</dbReference>
<accession>A0ABU0XI01</accession>